<proteinExistence type="predicted"/>
<reference evidence="4 5" key="1">
    <citation type="submission" date="2022-12" db="EMBL/GenBank/DDBJ databases">
        <title>Chromosome-level genome of Tegillarca granosa.</title>
        <authorList>
            <person name="Kim J."/>
        </authorList>
    </citation>
    <scope>NUCLEOTIDE SEQUENCE [LARGE SCALE GENOMIC DNA]</scope>
    <source>
        <strain evidence="4">Teg-2019</strain>
        <tissue evidence="4">Adductor muscle</tissue>
    </source>
</reference>
<evidence type="ECO:0000256" key="2">
    <source>
        <dbReference type="PROSITE-ProRule" id="PRU00196"/>
    </source>
</evidence>
<gene>
    <name evidence="4" type="ORF">KUTeg_017254</name>
</gene>
<organism evidence="4 5">
    <name type="scientific">Tegillarca granosa</name>
    <name type="common">Malaysian cockle</name>
    <name type="synonym">Anadara granosa</name>
    <dbReference type="NCBI Taxonomy" id="220873"/>
    <lineage>
        <taxon>Eukaryota</taxon>
        <taxon>Metazoa</taxon>
        <taxon>Spiralia</taxon>
        <taxon>Lophotrochozoa</taxon>
        <taxon>Mollusca</taxon>
        <taxon>Bivalvia</taxon>
        <taxon>Autobranchia</taxon>
        <taxon>Pteriomorphia</taxon>
        <taxon>Arcoida</taxon>
        <taxon>Arcoidea</taxon>
        <taxon>Arcidae</taxon>
        <taxon>Tegillarca</taxon>
    </lineage>
</organism>
<keyword evidence="1 2" id="KW-1015">Disulfide bond</keyword>
<evidence type="ECO:0000256" key="1">
    <source>
        <dbReference type="ARBA" id="ARBA00023157"/>
    </source>
</evidence>
<dbReference type="InterPro" id="IPR001190">
    <property type="entry name" value="SRCR"/>
</dbReference>
<dbReference type="Pfam" id="PF00530">
    <property type="entry name" value="SRCR"/>
    <property type="match status" value="1"/>
</dbReference>
<name>A0ABQ9EIQ7_TEGGR</name>
<dbReference type="PANTHER" id="PTHR48071">
    <property type="entry name" value="SRCR DOMAIN-CONTAINING PROTEIN"/>
    <property type="match status" value="1"/>
</dbReference>
<dbReference type="PANTHER" id="PTHR48071:SF18">
    <property type="entry name" value="DELETED IN MALIGNANT BRAIN TUMORS 1 PROTEIN-RELATED"/>
    <property type="match status" value="1"/>
</dbReference>
<dbReference type="PROSITE" id="PS50287">
    <property type="entry name" value="SRCR_2"/>
    <property type="match status" value="1"/>
</dbReference>
<dbReference type="Gene3D" id="3.10.250.10">
    <property type="entry name" value="SRCR-like domain"/>
    <property type="match status" value="1"/>
</dbReference>
<feature type="disulfide bond" evidence="2">
    <location>
        <begin position="110"/>
        <end position="120"/>
    </location>
</feature>
<comment type="caution">
    <text evidence="2">Lacks conserved residue(s) required for the propagation of feature annotation.</text>
</comment>
<evidence type="ECO:0000313" key="4">
    <source>
        <dbReference type="EMBL" id="KAJ8305194.1"/>
    </source>
</evidence>
<accession>A0ABQ9EIQ7</accession>
<evidence type="ECO:0000259" key="3">
    <source>
        <dbReference type="PROSITE" id="PS50287"/>
    </source>
</evidence>
<dbReference type="SUPFAM" id="SSF56487">
    <property type="entry name" value="SRCR-like"/>
    <property type="match status" value="1"/>
</dbReference>
<dbReference type="InterPro" id="IPR036772">
    <property type="entry name" value="SRCR-like_dom_sf"/>
</dbReference>
<sequence>MNNTFYHKFWELDPLENKTFSCPFQDSTNEKERFNIKRGLVINKLFDCVAAVVQEAEELKYTTTDSGVRYVTTAGTVMMLELCVGYLVSVKFRRYVCQGTGEIWLDGVVCSGNEWSLFECTHPGWGVDNCIHSADAGVSCSS</sequence>
<comment type="caution">
    <text evidence="4">The sequence shown here is derived from an EMBL/GenBank/DDBJ whole genome shotgun (WGS) entry which is preliminary data.</text>
</comment>
<evidence type="ECO:0000313" key="5">
    <source>
        <dbReference type="Proteomes" id="UP001217089"/>
    </source>
</evidence>
<feature type="domain" description="SRCR" evidence="3">
    <location>
        <begin position="99"/>
        <end position="141"/>
    </location>
</feature>
<dbReference type="EMBL" id="JARBDR010000833">
    <property type="protein sequence ID" value="KAJ8305194.1"/>
    <property type="molecule type" value="Genomic_DNA"/>
</dbReference>
<keyword evidence="5" id="KW-1185">Reference proteome</keyword>
<dbReference type="SMART" id="SM00202">
    <property type="entry name" value="SR"/>
    <property type="match status" value="1"/>
</dbReference>
<dbReference type="Proteomes" id="UP001217089">
    <property type="component" value="Unassembled WGS sequence"/>
</dbReference>
<protein>
    <recommendedName>
        <fullName evidence="3">SRCR domain-containing protein</fullName>
    </recommendedName>
</protein>